<accession>A0A8J6QUJ0</accession>
<dbReference type="PANTHER" id="PTHR43080:SF2">
    <property type="entry name" value="CBS DOMAIN-CONTAINING PROTEIN"/>
    <property type="match status" value="1"/>
</dbReference>
<comment type="caution">
    <text evidence="4">The sequence shown here is derived from an EMBL/GenBank/DDBJ whole genome shotgun (WGS) entry which is preliminary data.</text>
</comment>
<protein>
    <submittedName>
        <fullName evidence="4">CBS domain-containing protein</fullName>
    </submittedName>
</protein>
<dbReference type="InterPro" id="IPR018821">
    <property type="entry name" value="DUF294_put_nucleoTrafse_sb-bd"/>
</dbReference>
<dbReference type="Pfam" id="PF10335">
    <property type="entry name" value="DUF294_C"/>
    <property type="match status" value="1"/>
</dbReference>
<sequence>MSEEATFFLPVRDYCHHNLITCSINDSVIAAAQLMRERKISSLIACDDQGQPVGIMTDRDLRGKVVADGLDPRTLKVSAIMTSPVISVKEDDTLFEVLYRMSRHRIHRIGVVDEDNTLVGFINESDIIRLQNRSPQHLLRSIDEAGNIEELRRINAEGEQLIVFLRRNGVGTTNLVQLIALINDQLTDRLIQLLKQQRFPDMGRNSTFMVLGSEGRREQTLKTDQDNAIIYADHVTAEELREIEDFSRELINALIAIGVPECPGGIMASNDFWRRSLSDWKRTVNVWIENPRSENIVNFGMLSDMRGLCGDRQLEQELRQFILEKAQNNSIFMTRMAQNVVNFSQPLGWFGRVKVERKGPHAGKIDLKKAGIFTITEGIKTLALSVGIFGGSTLEKLSQLKTRGVLDKKQTADLEATFSLLTGMRLRSQIDAADAGEEITNYVAPETLDRVEMGRLKEALEVVMALISTLRQHFRVDMLRG</sequence>
<dbReference type="PANTHER" id="PTHR43080">
    <property type="entry name" value="CBS DOMAIN-CONTAINING PROTEIN CBSX3, MITOCHONDRIAL"/>
    <property type="match status" value="1"/>
</dbReference>
<feature type="domain" description="CBS" evidence="3">
    <location>
        <begin position="15"/>
        <end position="72"/>
    </location>
</feature>
<evidence type="ECO:0000256" key="2">
    <source>
        <dbReference type="PROSITE-ProRule" id="PRU00703"/>
    </source>
</evidence>
<dbReference type="Proteomes" id="UP000632828">
    <property type="component" value="Unassembled WGS sequence"/>
</dbReference>
<dbReference type="CDD" id="cd05401">
    <property type="entry name" value="NT_GlnE_GlnD_like"/>
    <property type="match status" value="1"/>
</dbReference>
<dbReference type="SUPFAM" id="SSF54631">
    <property type="entry name" value="CBS-domain pair"/>
    <property type="match status" value="1"/>
</dbReference>
<evidence type="ECO:0000313" key="5">
    <source>
        <dbReference type="Proteomes" id="UP000632828"/>
    </source>
</evidence>
<dbReference type="SMART" id="SM00116">
    <property type="entry name" value="CBS"/>
    <property type="match status" value="2"/>
</dbReference>
<dbReference type="InterPro" id="IPR046342">
    <property type="entry name" value="CBS_dom_sf"/>
</dbReference>
<evidence type="ECO:0000259" key="3">
    <source>
        <dbReference type="PROSITE" id="PS51371"/>
    </source>
</evidence>
<proteinExistence type="predicted"/>
<dbReference type="InterPro" id="IPR051257">
    <property type="entry name" value="Diverse_CBS-Domain"/>
</dbReference>
<organism evidence="4 5">
    <name type="scientific">Pelovirga terrestris</name>
    <dbReference type="NCBI Taxonomy" id="2771352"/>
    <lineage>
        <taxon>Bacteria</taxon>
        <taxon>Pseudomonadati</taxon>
        <taxon>Thermodesulfobacteriota</taxon>
        <taxon>Desulfuromonadia</taxon>
        <taxon>Geobacterales</taxon>
        <taxon>Geobacteraceae</taxon>
        <taxon>Pelovirga</taxon>
    </lineage>
</organism>
<keyword evidence="1 2" id="KW-0129">CBS domain</keyword>
<evidence type="ECO:0000313" key="4">
    <source>
        <dbReference type="EMBL" id="MBD1400355.1"/>
    </source>
</evidence>
<gene>
    <name evidence="4" type="ORF">ICT70_06700</name>
</gene>
<dbReference type="Gene3D" id="3.10.580.10">
    <property type="entry name" value="CBS-domain"/>
    <property type="match status" value="1"/>
</dbReference>
<name>A0A8J6QUJ0_9BACT</name>
<dbReference type="Pfam" id="PF03445">
    <property type="entry name" value="DUF294"/>
    <property type="match status" value="1"/>
</dbReference>
<dbReference type="RefSeq" id="WP_191154779.1">
    <property type="nucleotide sequence ID" value="NZ_JACWUN010000006.1"/>
</dbReference>
<feature type="domain" description="CBS" evidence="3">
    <location>
        <begin position="81"/>
        <end position="139"/>
    </location>
</feature>
<dbReference type="AlphaFoldDB" id="A0A8J6QUJ0"/>
<reference evidence="4" key="1">
    <citation type="submission" date="2020-09" db="EMBL/GenBank/DDBJ databases">
        <title>Pelobacter alkaliphilus sp. nov., a novel anaerobic arsenate-reducing bacterium from terrestrial mud volcano.</title>
        <authorList>
            <person name="Khomyakova M.A."/>
            <person name="Merkel A.Y."/>
            <person name="Slobodkin A.I."/>
        </authorList>
    </citation>
    <scope>NUCLEOTIDE SEQUENCE</scope>
    <source>
        <strain evidence="4">M08fum</strain>
    </source>
</reference>
<keyword evidence="5" id="KW-1185">Reference proteome</keyword>
<dbReference type="InterPro" id="IPR000644">
    <property type="entry name" value="CBS_dom"/>
</dbReference>
<dbReference type="PROSITE" id="PS51371">
    <property type="entry name" value="CBS"/>
    <property type="match status" value="2"/>
</dbReference>
<dbReference type="EMBL" id="JACWUN010000006">
    <property type="protein sequence ID" value="MBD1400355.1"/>
    <property type="molecule type" value="Genomic_DNA"/>
</dbReference>
<dbReference type="Pfam" id="PF00571">
    <property type="entry name" value="CBS"/>
    <property type="match status" value="2"/>
</dbReference>
<dbReference type="GO" id="GO:0008773">
    <property type="term" value="F:[protein-PII] uridylyltransferase activity"/>
    <property type="evidence" value="ECO:0007669"/>
    <property type="project" value="InterPro"/>
</dbReference>
<dbReference type="InterPro" id="IPR005105">
    <property type="entry name" value="GlnD_Uridyltrans_N"/>
</dbReference>
<evidence type="ECO:0000256" key="1">
    <source>
        <dbReference type="ARBA" id="ARBA00023122"/>
    </source>
</evidence>